<dbReference type="CDD" id="cd02414">
    <property type="entry name" value="KH-II_Jag"/>
    <property type="match status" value="1"/>
</dbReference>
<evidence type="ECO:0000256" key="6">
    <source>
        <dbReference type="HAMAP-Rule" id="MF_00867"/>
    </source>
</evidence>
<comment type="similarity">
    <text evidence="6">Belongs to the KhpB RNA-binding protein family.</text>
</comment>
<keyword evidence="2 6" id="KW-0694">RNA-binding</keyword>
<dbReference type="eggNOG" id="COG1847">
    <property type="taxonomic scope" value="Bacteria"/>
</dbReference>
<dbReference type="EMBL" id="CP007139">
    <property type="protein sequence ID" value="AIE86142.1"/>
    <property type="molecule type" value="Genomic_DNA"/>
</dbReference>
<dbReference type="InterPro" id="IPR001374">
    <property type="entry name" value="R3H_dom"/>
</dbReference>
<keyword evidence="4 6" id="KW-0143">Chaperone</keyword>
<evidence type="ECO:0000256" key="5">
    <source>
        <dbReference type="ARBA" id="ARBA00023316"/>
    </source>
</evidence>
<feature type="compositionally biased region" description="Basic and acidic residues" evidence="7">
    <location>
        <begin position="110"/>
        <end position="125"/>
    </location>
</feature>
<dbReference type="CDD" id="cd02644">
    <property type="entry name" value="R3H_jag"/>
    <property type="match status" value="1"/>
</dbReference>
<dbReference type="Gene3D" id="3.30.1370.50">
    <property type="entry name" value="R3H-like domain"/>
    <property type="match status" value="1"/>
</dbReference>
<dbReference type="HOGENOM" id="CLU_042512_0_0_0"/>
<evidence type="ECO:0000256" key="3">
    <source>
        <dbReference type="ARBA" id="ARBA00022960"/>
    </source>
</evidence>
<comment type="caution">
    <text evidence="6">Lacks conserved residue(s) required for the propagation of feature annotation.</text>
</comment>
<comment type="subunit">
    <text evidence="6">Forms a complex with KhpA.</text>
</comment>
<gene>
    <name evidence="6" type="primary">khpB</name>
    <name evidence="6" type="synonym">eloR</name>
    <name evidence="9" type="ORF">OP10G_2774</name>
</gene>
<dbReference type="Pfam" id="PF01424">
    <property type="entry name" value="R3H"/>
    <property type="match status" value="1"/>
</dbReference>
<dbReference type="KEGG" id="fgi:OP10G_2774"/>
<dbReference type="InterPro" id="IPR015946">
    <property type="entry name" value="KH_dom-like_a/b"/>
</dbReference>
<evidence type="ECO:0000313" key="9">
    <source>
        <dbReference type="EMBL" id="AIE86142.1"/>
    </source>
</evidence>
<reference evidence="9 10" key="1">
    <citation type="journal article" date="2014" name="PLoS ONE">
        <title>The first complete genome sequence of the class fimbriimonadia in the phylum armatimonadetes.</title>
        <authorList>
            <person name="Hu Z.Y."/>
            <person name="Wang Y.Z."/>
            <person name="Im W.T."/>
            <person name="Wang S.Y."/>
            <person name="Zhao G.P."/>
            <person name="Zheng H.J."/>
            <person name="Quan Z.X."/>
        </authorList>
    </citation>
    <scope>NUCLEOTIDE SEQUENCE [LARGE SCALE GENOMIC DNA]</scope>
    <source>
        <strain evidence="9">Gsoil 348</strain>
    </source>
</reference>
<feature type="compositionally biased region" description="Low complexity" evidence="7">
    <location>
        <begin position="64"/>
        <end position="77"/>
    </location>
</feature>
<dbReference type="SMART" id="SM00393">
    <property type="entry name" value="R3H"/>
    <property type="match status" value="1"/>
</dbReference>
<feature type="domain" description="R3H" evidence="8">
    <location>
        <begin position="231"/>
        <end position="297"/>
    </location>
</feature>
<dbReference type="GO" id="GO:0003723">
    <property type="term" value="F:RNA binding"/>
    <property type="evidence" value="ECO:0007669"/>
    <property type="project" value="UniProtKB-UniRule"/>
</dbReference>
<dbReference type="Gene3D" id="3.30.300.20">
    <property type="match status" value="1"/>
</dbReference>
<evidence type="ECO:0000256" key="2">
    <source>
        <dbReference type="ARBA" id="ARBA00022884"/>
    </source>
</evidence>
<dbReference type="InterPro" id="IPR034079">
    <property type="entry name" value="R3H_KhpB"/>
</dbReference>
<accession>A0A068NS29</accession>
<dbReference type="GO" id="GO:0008360">
    <property type="term" value="P:regulation of cell shape"/>
    <property type="evidence" value="ECO:0007669"/>
    <property type="project" value="UniProtKB-KW"/>
</dbReference>
<dbReference type="PROSITE" id="PS51061">
    <property type="entry name" value="R3H"/>
    <property type="match status" value="1"/>
</dbReference>
<dbReference type="HAMAP" id="MF_00867">
    <property type="entry name" value="KhpB"/>
    <property type="match status" value="1"/>
</dbReference>
<evidence type="ECO:0000256" key="4">
    <source>
        <dbReference type="ARBA" id="ARBA00023186"/>
    </source>
</evidence>
<dbReference type="Pfam" id="PF14804">
    <property type="entry name" value="Jag_N"/>
    <property type="match status" value="1"/>
</dbReference>
<dbReference type="Proteomes" id="UP000027982">
    <property type="component" value="Chromosome"/>
</dbReference>
<evidence type="ECO:0000313" key="10">
    <source>
        <dbReference type="Proteomes" id="UP000027982"/>
    </source>
</evidence>
<keyword evidence="10" id="KW-1185">Reference proteome</keyword>
<protein>
    <recommendedName>
        <fullName evidence="6">RNA-binding protein KhpB</fullName>
    </recommendedName>
    <alternativeName>
        <fullName evidence="6">RNA-binding protein EloR</fullName>
    </alternativeName>
</protein>
<dbReference type="AlphaFoldDB" id="A0A068NS29"/>
<evidence type="ECO:0000256" key="7">
    <source>
        <dbReference type="SAM" id="MobiDB-lite"/>
    </source>
</evidence>
<feature type="region of interest" description="Disordered" evidence="7">
    <location>
        <begin position="105"/>
        <end position="145"/>
    </location>
</feature>
<dbReference type="NCBIfam" id="NF041568">
    <property type="entry name" value="Jag_EloR"/>
    <property type="match status" value="1"/>
</dbReference>
<dbReference type="InterPro" id="IPR038008">
    <property type="entry name" value="Jag_KH"/>
</dbReference>
<organism evidence="9 10">
    <name type="scientific">Fimbriimonas ginsengisoli Gsoil 348</name>
    <dbReference type="NCBI Taxonomy" id="661478"/>
    <lineage>
        <taxon>Bacteria</taxon>
        <taxon>Bacillati</taxon>
        <taxon>Armatimonadota</taxon>
        <taxon>Fimbriimonadia</taxon>
        <taxon>Fimbriimonadales</taxon>
        <taxon>Fimbriimonadaceae</taxon>
        <taxon>Fimbriimonas</taxon>
    </lineage>
</organism>
<dbReference type="STRING" id="661478.OP10G_2774"/>
<sequence length="297" mass="31511">MQGLMQTVEISAKSVQDATKQAADKLGVSPDQVRVTVLEETKGLFGKSTVRVRAEVIEAAPAPVATAPAAAAPAAPKGGRGKKAAPAPEPTPQVVIEEVQATAVSAPVEAPKEPARRGRGKKAEPEAPAPVVEPAESEATETEVLASQSDADTLLLLVRELLDAAQLTVTAKIGSISGKYVNITLDGKDVAFIVGKHGEVLNAFQYLVNIVASRRIERGVRATIDGNDYRRRREEALTQLAQKIAEQVQKRGEEAVLDALPAFERRIVHKALGEISGITTYSEGEEPNRRVVIAPAD</sequence>
<name>A0A068NS29_FIMGI</name>
<keyword evidence="3 6" id="KW-0133">Cell shape</keyword>
<dbReference type="InterPro" id="IPR039247">
    <property type="entry name" value="KhpB"/>
</dbReference>
<comment type="function">
    <text evidence="6">A probable RNA chaperone. Forms a complex with KhpA which binds to cellular RNA and controls its expression. Plays a role in peptidoglycan (PG) homeostasis and cell length regulation.</text>
</comment>
<proteinExistence type="inferred from homology"/>
<dbReference type="InterPro" id="IPR032782">
    <property type="entry name" value="KhpB_N"/>
</dbReference>
<comment type="domain">
    <text evidence="6">Has an N-terminal Jag-N domain and 2 RNA-binding domains (KH and R3H).</text>
</comment>
<keyword evidence="5 6" id="KW-0961">Cell wall biogenesis/degradation</keyword>
<dbReference type="GO" id="GO:0071555">
    <property type="term" value="P:cell wall organization"/>
    <property type="evidence" value="ECO:0007669"/>
    <property type="project" value="UniProtKB-KW"/>
</dbReference>
<dbReference type="SMART" id="SM01245">
    <property type="entry name" value="Jag_N"/>
    <property type="match status" value="1"/>
</dbReference>
<keyword evidence="1 6" id="KW-0963">Cytoplasm</keyword>
<dbReference type="PANTHER" id="PTHR35800:SF1">
    <property type="entry name" value="RNA-BINDING PROTEIN KHPB"/>
    <property type="match status" value="1"/>
</dbReference>
<evidence type="ECO:0000259" key="8">
    <source>
        <dbReference type="PROSITE" id="PS51061"/>
    </source>
</evidence>
<feature type="region of interest" description="Disordered" evidence="7">
    <location>
        <begin position="64"/>
        <end position="90"/>
    </location>
</feature>
<evidence type="ECO:0000256" key="1">
    <source>
        <dbReference type="ARBA" id="ARBA00022490"/>
    </source>
</evidence>
<dbReference type="Gene3D" id="3.30.30.80">
    <property type="entry name" value="probable RNA-binding protein from clostridium symbiosum atcc 14940"/>
    <property type="match status" value="1"/>
</dbReference>
<dbReference type="InterPro" id="IPR038247">
    <property type="entry name" value="Jag_N_dom_sf"/>
</dbReference>
<comment type="subcellular location">
    <subcellularLocation>
        <location evidence="6">Cytoplasm</location>
    </subcellularLocation>
</comment>
<dbReference type="PANTHER" id="PTHR35800">
    <property type="entry name" value="PROTEIN JAG"/>
    <property type="match status" value="1"/>
</dbReference>
<dbReference type="InterPro" id="IPR036867">
    <property type="entry name" value="R3H_dom_sf"/>
</dbReference>
<dbReference type="GO" id="GO:0005737">
    <property type="term" value="C:cytoplasm"/>
    <property type="evidence" value="ECO:0007669"/>
    <property type="project" value="UniProtKB-SubCell"/>
</dbReference>
<dbReference type="SUPFAM" id="SSF82708">
    <property type="entry name" value="R3H domain"/>
    <property type="match status" value="1"/>
</dbReference>
<dbReference type="GO" id="GO:0009252">
    <property type="term" value="P:peptidoglycan biosynthetic process"/>
    <property type="evidence" value="ECO:0007669"/>
    <property type="project" value="UniProtKB-UniRule"/>
</dbReference>
<dbReference type="Pfam" id="PF13083">
    <property type="entry name" value="KH_KhpA-B"/>
    <property type="match status" value="1"/>
</dbReference>